<dbReference type="Pfam" id="PF20695">
    <property type="entry name" value="UbiD_N"/>
    <property type="match status" value="1"/>
</dbReference>
<dbReference type="InterPro" id="IPR049383">
    <property type="entry name" value="UbiD-like_N"/>
</dbReference>
<dbReference type="GO" id="GO:0016831">
    <property type="term" value="F:carboxy-lyase activity"/>
    <property type="evidence" value="ECO:0007669"/>
    <property type="project" value="InterPro"/>
</dbReference>
<feature type="domain" description="3-octaprenyl-4-hydroxybenzoate carboxy-lyase-like Rift-related" evidence="9">
    <location>
        <begin position="123"/>
        <end position="312"/>
    </location>
</feature>
<evidence type="ECO:0000256" key="8">
    <source>
        <dbReference type="ARBA" id="ARBA00049936"/>
    </source>
</evidence>
<proteinExistence type="inferred from homology"/>
<sequence>MVEPMEDLREFLEALEARGQLRRVSAELSPELEIPEAIRQAAYRKGPALLFEKVKGHPGWRVAGNLFTLDRIKLALGVERLEEVGERLLAPLSAPPPTTFLEKLKAFAEAASLGRYMPKLVRGGPVKEVAADPDLTSLPAFRSWPKDAGRYITYGLFITRDARGVTNIGVYRIQILNKTEAVVHAQIHKRAAELFSSSEGCVDAAIAIGGDPALMLSGMMPTPYPLDEYLFAGVVKGDGVEVTKGVATDLLIPARAEAVVEGCVDVRDLRKEGPFGDHYGVYDRGGLYPVFKAKALLRREDPIYYGTVVGKPPLEDAWMGKAVERIFLPVLRFLVPEIVDLNLPEHGLYQGVAIVSIRKRYPGQAKKVMAALWGLGHMMSLTKIVIVVDHDVDVHDLNQVVFALAQRVDPQRDVVVVPGAHVDVLDTGSPVPGYGSKLGIDATRKLPEEYGGEQWPEEVEPDPDVAKKISDVLRSVLQ</sequence>
<dbReference type="EC" id="4.1.1.126" evidence="6"/>
<dbReference type="STRING" id="999630.TUZN_0339"/>
<comment type="cofactor">
    <cofactor evidence="8">
        <name>prenylated FMN</name>
        <dbReference type="ChEBI" id="CHEBI:87746"/>
    </cofactor>
</comment>
<evidence type="ECO:0000259" key="9">
    <source>
        <dbReference type="Pfam" id="PF01977"/>
    </source>
</evidence>
<evidence type="ECO:0000256" key="3">
    <source>
        <dbReference type="ARBA" id="ARBA00010021"/>
    </source>
</evidence>
<evidence type="ECO:0000256" key="4">
    <source>
        <dbReference type="ARBA" id="ARBA00049054"/>
    </source>
</evidence>
<evidence type="ECO:0000313" key="13">
    <source>
        <dbReference type="Proteomes" id="UP000008138"/>
    </source>
</evidence>
<dbReference type="InterPro" id="IPR049381">
    <property type="entry name" value="UbiD-like_C"/>
</dbReference>
<reference evidence="12 13" key="1">
    <citation type="journal article" date="2011" name="J. Bacteriol.">
        <title>Complete genome sequence of the thermoacidophilic crenarchaeon Thermoproteus uzoniensis 768-20.</title>
        <authorList>
            <person name="Mardanov A.V."/>
            <person name="Gumerov V.M."/>
            <person name="Beletsky A.V."/>
            <person name="Prokofeva M.I."/>
            <person name="Bonch-Osmolovskaya E.A."/>
            <person name="Ravin N.V."/>
            <person name="Skryabin K.G."/>
        </authorList>
    </citation>
    <scope>NUCLEOTIDE SEQUENCE [LARGE SCALE GENOMIC DNA]</scope>
    <source>
        <strain evidence="12 13">768-20</strain>
    </source>
</reference>
<comment type="similarity">
    <text evidence="3">Belongs to the UbiD family.</text>
</comment>
<dbReference type="EMBL" id="CP002590">
    <property type="protein sequence ID" value="AEA11836.1"/>
    <property type="molecule type" value="Genomic_DNA"/>
</dbReference>
<evidence type="ECO:0000259" key="11">
    <source>
        <dbReference type="Pfam" id="PF20696"/>
    </source>
</evidence>
<evidence type="ECO:0000256" key="2">
    <source>
        <dbReference type="ARBA" id="ARBA00005092"/>
    </source>
</evidence>
<dbReference type="eggNOG" id="arCOG01671">
    <property type="taxonomic scope" value="Archaea"/>
</dbReference>
<comment type="catalytic activity">
    <reaction evidence="4">
        <text>(2E)-3-methyl-5-phosphooxypent-2-enoate + H(+) = isopentenyl phosphate + CO2</text>
        <dbReference type="Rhea" id="RHEA:78971"/>
        <dbReference type="ChEBI" id="CHEBI:15378"/>
        <dbReference type="ChEBI" id="CHEBI:16526"/>
        <dbReference type="ChEBI" id="CHEBI:65078"/>
        <dbReference type="ChEBI" id="CHEBI:229665"/>
        <dbReference type="EC" id="4.1.1.126"/>
    </reaction>
    <physiologicalReaction direction="left-to-right" evidence="4">
        <dbReference type="Rhea" id="RHEA:78972"/>
    </physiologicalReaction>
</comment>
<dbReference type="PANTHER" id="PTHR30108:SF17">
    <property type="entry name" value="FERULIC ACID DECARBOXYLASE 1"/>
    <property type="match status" value="1"/>
</dbReference>
<evidence type="ECO:0000256" key="7">
    <source>
        <dbReference type="ARBA" id="ARBA00049754"/>
    </source>
</evidence>
<feature type="domain" description="3-octaprenyl-4-hydroxybenzoate carboxy-lyase-like N-terminal" evidence="10">
    <location>
        <begin position="12"/>
        <end position="88"/>
    </location>
</feature>
<evidence type="ECO:0000256" key="5">
    <source>
        <dbReference type="ARBA" id="ARBA00049583"/>
    </source>
</evidence>
<dbReference type="InterPro" id="IPR002830">
    <property type="entry name" value="UbiD"/>
</dbReference>
<feature type="domain" description="3-octaprenyl-4-hydroxybenzoate carboxy-lyase-like C-terminal" evidence="11">
    <location>
        <begin position="318"/>
        <end position="442"/>
    </location>
</feature>
<dbReference type="HOGENOM" id="CLU_023348_4_1_2"/>
<dbReference type="FunFam" id="3.40.1670.10:FF:000003">
    <property type="entry name" value="Phenolic acid decarboxylase"/>
    <property type="match status" value="1"/>
</dbReference>
<comment type="pathway">
    <text evidence="2">Isoprenoid biosynthesis; isopentenyl diphosphate biosynthesis via mevalonate pathway.</text>
</comment>
<comment type="function">
    <text evidence="5">Catalyzes the conversion of trans-anhydromevalonate 5-phosphate (tAHMP) into isopentenyl phosphate. Involved in the archaeal mevalonate (MVA) pathway, which provides fundamental precursors for isoprenoid biosynthesis, such as isopentenyl diphosphate (IPP) and dimethylallyl diphosphate (DMAPP).</text>
</comment>
<dbReference type="Proteomes" id="UP000008138">
    <property type="component" value="Chromosome"/>
</dbReference>
<dbReference type="SUPFAM" id="SSF50475">
    <property type="entry name" value="FMN-binding split barrel"/>
    <property type="match status" value="1"/>
</dbReference>
<gene>
    <name evidence="12" type="ordered locus">TUZN_0339</name>
</gene>
<evidence type="ECO:0000259" key="10">
    <source>
        <dbReference type="Pfam" id="PF20695"/>
    </source>
</evidence>
<dbReference type="PANTHER" id="PTHR30108">
    <property type="entry name" value="3-OCTAPRENYL-4-HYDROXYBENZOATE CARBOXY-LYASE-RELATED"/>
    <property type="match status" value="1"/>
</dbReference>
<protein>
    <recommendedName>
        <fullName evidence="7">Anhydromevalonate phosphate decarboxylase</fullName>
        <ecNumber evidence="6">4.1.1.126</ecNumber>
    </recommendedName>
</protein>
<dbReference type="AlphaFoldDB" id="F2L2H1"/>
<reference key="2">
    <citation type="submission" date="2011-03" db="EMBL/GenBank/DDBJ databases">
        <title>Complete genome sequence of the thermoacidophilic crenarchaeon Thermoproteus uzoniensis 768-20.</title>
        <authorList>
            <person name="Mardanov A.V."/>
            <person name="Gumerov V.M."/>
            <person name="Beletsky A.V."/>
            <person name="Prokofeva M.I."/>
            <person name="Bonch-Osmolovskaya E.A."/>
            <person name="Ravin N.V."/>
            <person name="Skryabin K.G."/>
        </authorList>
    </citation>
    <scope>NUCLEOTIDE SEQUENCE</scope>
    <source>
        <strain>768-20</strain>
    </source>
</reference>
<comment type="cofactor">
    <cofactor evidence="1">
        <name>Mn(2+)</name>
        <dbReference type="ChEBI" id="CHEBI:29035"/>
    </cofactor>
</comment>
<organism evidence="12 13">
    <name type="scientific">Thermoproteus uzoniensis (strain 768-20)</name>
    <dbReference type="NCBI Taxonomy" id="999630"/>
    <lineage>
        <taxon>Archaea</taxon>
        <taxon>Thermoproteota</taxon>
        <taxon>Thermoprotei</taxon>
        <taxon>Thermoproteales</taxon>
        <taxon>Thermoproteaceae</taxon>
        <taxon>Thermoproteus</taxon>
    </lineage>
</organism>
<dbReference type="GO" id="GO:0005737">
    <property type="term" value="C:cytoplasm"/>
    <property type="evidence" value="ECO:0007669"/>
    <property type="project" value="TreeGrafter"/>
</dbReference>
<dbReference type="Pfam" id="PF20696">
    <property type="entry name" value="UbiD_C"/>
    <property type="match status" value="1"/>
</dbReference>
<dbReference type="Gene3D" id="3.40.1670.10">
    <property type="entry name" value="UbiD C-terminal domain-like"/>
    <property type="match status" value="1"/>
</dbReference>
<dbReference type="KEGG" id="tuz:TUZN_0339"/>
<dbReference type="SUPFAM" id="SSF143968">
    <property type="entry name" value="UbiD C-terminal domain-like"/>
    <property type="match status" value="1"/>
</dbReference>
<dbReference type="Pfam" id="PF01977">
    <property type="entry name" value="UbiD"/>
    <property type="match status" value="1"/>
</dbReference>
<dbReference type="InterPro" id="IPR048304">
    <property type="entry name" value="UbiD_Rift_dom"/>
</dbReference>
<keyword evidence="13" id="KW-1185">Reference proteome</keyword>
<name>F2L2H1_THEU7</name>
<evidence type="ECO:0000256" key="6">
    <source>
        <dbReference type="ARBA" id="ARBA00049727"/>
    </source>
</evidence>
<evidence type="ECO:0000256" key="1">
    <source>
        <dbReference type="ARBA" id="ARBA00001936"/>
    </source>
</evidence>
<accession>F2L2H1</accession>
<dbReference type="NCBIfam" id="TIGR00148">
    <property type="entry name" value="UbiD family decarboxylase"/>
    <property type="match status" value="1"/>
</dbReference>
<evidence type="ECO:0000313" key="12">
    <source>
        <dbReference type="EMBL" id="AEA11836.1"/>
    </source>
</evidence>